<dbReference type="EMBL" id="QGNW01002511">
    <property type="protein sequence ID" value="RVW18829.1"/>
    <property type="molecule type" value="Genomic_DNA"/>
</dbReference>
<feature type="region of interest" description="Disordered" evidence="1">
    <location>
        <begin position="155"/>
        <end position="189"/>
    </location>
</feature>
<accession>A0A438C6Q1</accession>
<feature type="compositionally biased region" description="Polar residues" evidence="1">
    <location>
        <begin position="173"/>
        <end position="189"/>
    </location>
</feature>
<sequence>MLWHYCTGAMTIPVKGASEEDATFLSRMIEWDSHDHMILTWIRNTSIPLFPIYWAALTMQNLHGIYAQQYASIRDEFRLYEFLMSLHKDFEPIRGQLLNRSPAHSLDTAVNELVIFLALAIVASRTNKKFCNYCKRPGYTIETCYRRNKSTAVVANTKPTPPTASTSAESQSFGSTINLSSTEPQKIIA</sequence>
<name>A0A438C6Q1_VITVI</name>
<evidence type="ECO:0000313" key="3">
    <source>
        <dbReference type="Proteomes" id="UP000288805"/>
    </source>
</evidence>
<proteinExistence type="predicted"/>
<organism evidence="2 3">
    <name type="scientific">Vitis vinifera</name>
    <name type="common">Grape</name>
    <dbReference type="NCBI Taxonomy" id="29760"/>
    <lineage>
        <taxon>Eukaryota</taxon>
        <taxon>Viridiplantae</taxon>
        <taxon>Streptophyta</taxon>
        <taxon>Embryophyta</taxon>
        <taxon>Tracheophyta</taxon>
        <taxon>Spermatophyta</taxon>
        <taxon>Magnoliopsida</taxon>
        <taxon>eudicotyledons</taxon>
        <taxon>Gunneridae</taxon>
        <taxon>Pentapetalae</taxon>
        <taxon>rosids</taxon>
        <taxon>Vitales</taxon>
        <taxon>Vitaceae</taxon>
        <taxon>Viteae</taxon>
        <taxon>Vitis</taxon>
    </lineage>
</organism>
<gene>
    <name evidence="2" type="ORF">CK203_098367</name>
</gene>
<feature type="compositionally biased region" description="Low complexity" evidence="1">
    <location>
        <begin position="155"/>
        <end position="172"/>
    </location>
</feature>
<dbReference type="Proteomes" id="UP000288805">
    <property type="component" value="Unassembled WGS sequence"/>
</dbReference>
<evidence type="ECO:0000313" key="2">
    <source>
        <dbReference type="EMBL" id="RVW18829.1"/>
    </source>
</evidence>
<comment type="caution">
    <text evidence="2">The sequence shown here is derived from an EMBL/GenBank/DDBJ whole genome shotgun (WGS) entry which is preliminary data.</text>
</comment>
<reference evidence="2 3" key="1">
    <citation type="journal article" date="2018" name="PLoS Genet.">
        <title>Population sequencing reveals clonal diversity and ancestral inbreeding in the grapevine cultivar Chardonnay.</title>
        <authorList>
            <person name="Roach M.J."/>
            <person name="Johnson D.L."/>
            <person name="Bohlmann J."/>
            <person name="van Vuuren H.J."/>
            <person name="Jones S.J."/>
            <person name="Pretorius I.S."/>
            <person name="Schmidt S.A."/>
            <person name="Borneman A.R."/>
        </authorList>
    </citation>
    <scope>NUCLEOTIDE SEQUENCE [LARGE SCALE GENOMIC DNA]</scope>
    <source>
        <strain evidence="3">cv. Chardonnay</strain>
        <tissue evidence="2">Leaf</tissue>
    </source>
</reference>
<protein>
    <submittedName>
        <fullName evidence="2">Uncharacterized protein</fullName>
    </submittedName>
</protein>
<evidence type="ECO:0000256" key="1">
    <source>
        <dbReference type="SAM" id="MobiDB-lite"/>
    </source>
</evidence>
<dbReference type="AlphaFoldDB" id="A0A438C6Q1"/>